<protein>
    <submittedName>
        <fullName evidence="8">DUF202 domain-containing protein</fullName>
    </submittedName>
</protein>
<evidence type="ECO:0000256" key="5">
    <source>
        <dbReference type="SAM" id="MobiDB-lite"/>
    </source>
</evidence>
<accession>A0ABX8R2Q4</accession>
<evidence type="ECO:0000256" key="3">
    <source>
        <dbReference type="ARBA" id="ARBA00022989"/>
    </source>
</evidence>
<keyword evidence="4 6" id="KW-0472">Membrane</keyword>
<proteinExistence type="predicted"/>
<keyword evidence="9" id="KW-1185">Reference proteome</keyword>
<feature type="region of interest" description="Disordered" evidence="5">
    <location>
        <begin position="1"/>
        <end position="24"/>
    </location>
</feature>
<dbReference type="Proteomes" id="UP001049518">
    <property type="component" value="Chromosome"/>
</dbReference>
<evidence type="ECO:0000313" key="9">
    <source>
        <dbReference type="Proteomes" id="UP001049518"/>
    </source>
</evidence>
<dbReference type="Pfam" id="PF02656">
    <property type="entry name" value="DUF202"/>
    <property type="match status" value="1"/>
</dbReference>
<evidence type="ECO:0000259" key="7">
    <source>
        <dbReference type="Pfam" id="PF02656"/>
    </source>
</evidence>
<sequence length="119" mass="12002">MTRDTGRTPGPGAGPPPDRGAQPERTALAWSRTTLALIAGGLLCVRFAPSAPGTAAAAAVVCGGAALLLRRSGAALRDRRRRIREPAPRGTVADPLSILIATGVTMMLGLVGVLSALPG</sequence>
<organism evidence="8 9">
    <name type="scientific">Actinomadura graeca</name>
    <dbReference type="NCBI Taxonomy" id="2750812"/>
    <lineage>
        <taxon>Bacteria</taxon>
        <taxon>Bacillati</taxon>
        <taxon>Actinomycetota</taxon>
        <taxon>Actinomycetes</taxon>
        <taxon>Streptosporangiales</taxon>
        <taxon>Thermomonosporaceae</taxon>
        <taxon>Actinomadura</taxon>
    </lineage>
</organism>
<dbReference type="EMBL" id="CP059572">
    <property type="protein sequence ID" value="QXJ24836.1"/>
    <property type="molecule type" value="Genomic_DNA"/>
</dbReference>
<reference evidence="8" key="1">
    <citation type="submission" date="2020-07" db="EMBL/GenBank/DDBJ databases">
        <authorList>
            <person name="Tarantini F.S."/>
            <person name="Hong K.W."/>
            <person name="Chan K.G."/>
        </authorList>
    </citation>
    <scope>NUCLEOTIDE SEQUENCE</scope>
    <source>
        <strain evidence="8">32-07</strain>
    </source>
</reference>
<keyword evidence="2 6" id="KW-0812">Transmembrane</keyword>
<evidence type="ECO:0000256" key="2">
    <source>
        <dbReference type="ARBA" id="ARBA00022692"/>
    </source>
</evidence>
<feature type="domain" description="DUF202" evidence="7">
    <location>
        <begin position="19"/>
        <end position="69"/>
    </location>
</feature>
<feature type="transmembrane region" description="Helical" evidence="6">
    <location>
        <begin position="29"/>
        <end position="48"/>
    </location>
</feature>
<dbReference type="RefSeq" id="WP_231330738.1">
    <property type="nucleotide sequence ID" value="NZ_CP059572.1"/>
</dbReference>
<feature type="transmembrane region" description="Helical" evidence="6">
    <location>
        <begin position="54"/>
        <end position="71"/>
    </location>
</feature>
<dbReference type="InterPro" id="IPR003807">
    <property type="entry name" value="DUF202"/>
</dbReference>
<evidence type="ECO:0000256" key="1">
    <source>
        <dbReference type="ARBA" id="ARBA00004127"/>
    </source>
</evidence>
<feature type="transmembrane region" description="Helical" evidence="6">
    <location>
        <begin position="92"/>
        <end position="117"/>
    </location>
</feature>
<name>A0ABX8R2Q4_9ACTN</name>
<comment type="subcellular location">
    <subcellularLocation>
        <location evidence="1">Endomembrane system</location>
        <topology evidence="1">Multi-pass membrane protein</topology>
    </subcellularLocation>
</comment>
<evidence type="ECO:0000256" key="4">
    <source>
        <dbReference type="ARBA" id="ARBA00023136"/>
    </source>
</evidence>
<keyword evidence="3 6" id="KW-1133">Transmembrane helix</keyword>
<evidence type="ECO:0000313" key="8">
    <source>
        <dbReference type="EMBL" id="QXJ24836.1"/>
    </source>
</evidence>
<evidence type="ECO:0000256" key="6">
    <source>
        <dbReference type="SAM" id="Phobius"/>
    </source>
</evidence>
<gene>
    <name evidence="8" type="ORF">AGRA3207_006240</name>
</gene>